<keyword evidence="9" id="KW-0902">Two-component regulatory system</keyword>
<feature type="domain" description="PAC" evidence="16">
    <location>
        <begin position="507"/>
        <end position="559"/>
    </location>
</feature>
<dbReference type="SUPFAM" id="SSF55785">
    <property type="entry name" value="PYP-like sensor domain (PAS domain)"/>
    <property type="match status" value="3"/>
</dbReference>
<dbReference type="SMART" id="SM00388">
    <property type="entry name" value="HisKA"/>
    <property type="match status" value="1"/>
</dbReference>
<dbReference type="SUPFAM" id="SSF55874">
    <property type="entry name" value="ATPase domain of HSP90 chaperone/DNA topoisomerase II/histidine kinase"/>
    <property type="match status" value="1"/>
</dbReference>
<dbReference type="SMART" id="SM00086">
    <property type="entry name" value="PAC"/>
    <property type="match status" value="3"/>
</dbReference>
<name>A0A8A4TSJ9_SULCO</name>
<dbReference type="KEGG" id="scor:J3U87_28395"/>
<feature type="domain" description="Response regulatory" evidence="14">
    <location>
        <begin position="819"/>
        <end position="935"/>
    </location>
</feature>
<feature type="modified residue" description="4-aspartylphosphate" evidence="12">
    <location>
        <position position="868"/>
    </location>
</feature>
<evidence type="ECO:0000256" key="11">
    <source>
        <dbReference type="ARBA" id="ARBA00023306"/>
    </source>
</evidence>
<dbReference type="InterPro" id="IPR003594">
    <property type="entry name" value="HATPase_dom"/>
</dbReference>
<evidence type="ECO:0000313" key="17">
    <source>
        <dbReference type="EMBL" id="QTD49525.1"/>
    </source>
</evidence>
<dbReference type="GO" id="GO:0005886">
    <property type="term" value="C:plasma membrane"/>
    <property type="evidence" value="ECO:0007669"/>
    <property type="project" value="TreeGrafter"/>
</dbReference>
<dbReference type="GO" id="GO:0000155">
    <property type="term" value="F:phosphorelay sensor kinase activity"/>
    <property type="evidence" value="ECO:0007669"/>
    <property type="project" value="InterPro"/>
</dbReference>
<dbReference type="PRINTS" id="PR00344">
    <property type="entry name" value="BCTRLSENSOR"/>
</dbReference>
<dbReference type="InterPro" id="IPR001789">
    <property type="entry name" value="Sig_transdc_resp-reg_receiver"/>
</dbReference>
<evidence type="ECO:0000256" key="10">
    <source>
        <dbReference type="ARBA" id="ARBA00023136"/>
    </source>
</evidence>
<feature type="domain" description="Histidine kinase" evidence="13">
    <location>
        <begin position="577"/>
        <end position="797"/>
    </location>
</feature>
<dbReference type="NCBIfam" id="TIGR00229">
    <property type="entry name" value="sensory_box"/>
    <property type="match status" value="3"/>
</dbReference>
<evidence type="ECO:0000256" key="7">
    <source>
        <dbReference type="ARBA" id="ARBA00022777"/>
    </source>
</evidence>
<dbReference type="SMART" id="SM00387">
    <property type="entry name" value="HATPase_c"/>
    <property type="match status" value="1"/>
</dbReference>
<evidence type="ECO:0000256" key="1">
    <source>
        <dbReference type="ARBA" id="ARBA00000085"/>
    </source>
</evidence>
<comment type="subcellular location">
    <subcellularLocation>
        <location evidence="2">Membrane</location>
    </subcellularLocation>
</comment>
<dbReference type="SMART" id="SM00448">
    <property type="entry name" value="REC"/>
    <property type="match status" value="1"/>
</dbReference>
<dbReference type="InterPro" id="IPR035965">
    <property type="entry name" value="PAS-like_dom_sf"/>
</dbReference>
<keyword evidence="6" id="KW-0547">Nucleotide-binding</keyword>
<dbReference type="FunFam" id="1.10.287.130:FF:000038">
    <property type="entry name" value="Sensory transduction histidine kinase"/>
    <property type="match status" value="1"/>
</dbReference>
<feature type="domain" description="PAS" evidence="15">
    <location>
        <begin position="311"/>
        <end position="381"/>
    </location>
</feature>
<keyword evidence="18" id="KW-1185">Reference proteome</keyword>
<dbReference type="GO" id="GO:0009927">
    <property type="term" value="F:histidine phosphotransfer kinase activity"/>
    <property type="evidence" value="ECO:0007669"/>
    <property type="project" value="TreeGrafter"/>
</dbReference>
<evidence type="ECO:0000256" key="5">
    <source>
        <dbReference type="ARBA" id="ARBA00022679"/>
    </source>
</evidence>
<reference evidence="17" key="1">
    <citation type="submission" date="2021-03" db="EMBL/GenBank/DDBJ databases">
        <title>Acanthopleuribacteraceae sp. M133.</title>
        <authorList>
            <person name="Wang G."/>
        </authorList>
    </citation>
    <scope>NUCLEOTIDE SEQUENCE</scope>
    <source>
        <strain evidence="17">M133</strain>
    </source>
</reference>
<dbReference type="PANTHER" id="PTHR43047">
    <property type="entry name" value="TWO-COMPONENT HISTIDINE PROTEIN KINASE"/>
    <property type="match status" value="1"/>
</dbReference>
<dbReference type="EC" id="2.7.13.3" evidence="3"/>
<dbReference type="InterPro" id="IPR005467">
    <property type="entry name" value="His_kinase_dom"/>
</dbReference>
<gene>
    <name evidence="17" type="ORF">J3U87_28395</name>
</gene>
<evidence type="ECO:0000313" key="18">
    <source>
        <dbReference type="Proteomes" id="UP000663929"/>
    </source>
</evidence>
<dbReference type="InterPro" id="IPR000014">
    <property type="entry name" value="PAS"/>
</dbReference>
<keyword evidence="7" id="KW-0418">Kinase</keyword>
<dbReference type="PROSITE" id="PS50113">
    <property type="entry name" value="PAC"/>
    <property type="match status" value="3"/>
</dbReference>
<comment type="catalytic activity">
    <reaction evidence="1">
        <text>ATP + protein L-histidine = ADP + protein N-phospho-L-histidine.</text>
        <dbReference type="EC" id="2.7.13.3"/>
    </reaction>
</comment>
<dbReference type="AlphaFoldDB" id="A0A8A4TSJ9"/>
<keyword evidence="4 12" id="KW-0597">Phosphoprotein</keyword>
<keyword evidence="8" id="KW-0067">ATP-binding</keyword>
<evidence type="ECO:0000256" key="6">
    <source>
        <dbReference type="ARBA" id="ARBA00022741"/>
    </source>
</evidence>
<feature type="domain" description="PAS" evidence="15">
    <location>
        <begin position="463"/>
        <end position="505"/>
    </location>
</feature>
<dbReference type="Pfam" id="PF00512">
    <property type="entry name" value="HisKA"/>
    <property type="match status" value="1"/>
</dbReference>
<dbReference type="Proteomes" id="UP000663929">
    <property type="component" value="Chromosome"/>
</dbReference>
<feature type="domain" description="PAC" evidence="16">
    <location>
        <begin position="258"/>
        <end position="310"/>
    </location>
</feature>
<keyword evidence="11" id="KW-0131">Cell cycle</keyword>
<evidence type="ECO:0000256" key="9">
    <source>
        <dbReference type="ARBA" id="ARBA00023012"/>
    </source>
</evidence>
<dbReference type="InterPro" id="IPR036890">
    <property type="entry name" value="HATPase_C_sf"/>
</dbReference>
<dbReference type="PROSITE" id="PS50110">
    <property type="entry name" value="RESPONSE_REGULATORY"/>
    <property type="match status" value="1"/>
</dbReference>
<dbReference type="PANTHER" id="PTHR43047:SF72">
    <property type="entry name" value="OSMOSENSING HISTIDINE PROTEIN KINASE SLN1"/>
    <property type="match status" value="1"/>
</dbReference>
<dbReference type="Pfam" id="PF00989">
    <property type="entry name" value="PAS"/>
    <property type="match status" value="2"/>
</dbReference>
<dbReference type="InterPro" id="IPR036097">
    <property type="entry name" value="HisK_dim/P_sf"/>
</dbReference>
<dbReference type="CDD" id="cd00082">
    <property type="entry name" value="HisKA"/>
    <property type="match status" value="1"/>
</dbReference>
<dbReference type="Gene3D" id="3.30.450.20">
    <property type="entry name" value="PAS domain"/>
    <property type="match status" value="3"/>
</dbReference>
<dbReference type="GO" id="GO:0005524">
    <property type="term" value="F:ATP binding"/>
    <property type="evidence" value="ECO:0007669"/>
    <property type="project" value="UniProtKB-KW"/>
</dbReference>
<keyword evidence="5" id="KW-0808">Transferase</keyword>
<organism evidence="17 18">
    <name type="scientific">Sulfidibacter corallicola</name>
    <dbReference type="NCBI Taxonomy" id="2818388"/>
    <lineage>
        <taxon>Bacteria</taxon>
        <taxon>Pseudomonadati</taxon>
        <taxon>Acidobacteriota</taxon>
        <taxon>Holophagae</taxon>
        <taxon>Acanthopleuribacterales</taxon>
        <taxon>Acanthopleuribacteraceae</taxon>
        <taxon>Sulfidibacter</taxon>
    </lineage>
</organism>
<dbReference type="CDD" id="cd00130">
    <property type="entry name" value="PAS"/>
    <property type="match status" value="3"/>
</dbReference>
<dbReference type="GO" id="GO:0006355">
    <property type="term" value="P:regulation of DNA-templated transcription"/>
    <property type="evidence" value="ECO:0007669"/>
    <property type="project" value="InterPro"/>
</dbReference>
<evidence type="ECO:0000256" key="8">
    <source>
        <dbReference type="ARBA" id="ARBA00022840"/>
    </source>
</evidence>
<feature type="domain" description="PAC" evidence="16">
    <location>
        <begin position="385"/>
        <end position="437"/>
    </location>
</feature>
<dbReference type="InterPro" id="IPR011006">
    <property type="entry name" value="CheY-like_superfamily"/>
</dbReference>
<dbReference type="EMBL" id="CP071793">
    <property type="protein sequence ID" value="QTD49525.1"/>
    <property type="molecule type" value="Genomic_DNA"/>
</dbReference>
<dbReference type="SMART" id="SM00091">
    <property type="entry name" value="PAS"/>
    <property type="match status" value="3"/>
</dbReference>
<dbReference type="Pfam" id="PF13426">
    <property type="entry name" value="PAS_9"/>
    <property type="match status" value="1"/>
</dbReference>
<proteinExistence type="predicted"/>
<evidence type="ECO:0000256" key="2">
    <source>
        <dbReference type="ARBA" id="ARBA00004370"/>
    </source>
</evidence>
<evidence type="ECO:0000256" key="3">
    <source>
        <dbReference type="ARBA" id="ARBA00012438"/>
    </source>
</evidence>
<dbReference type="FunFam" id="3.30.565.10:FF:000010">
    <property type="entry name" value="Sensor histidine kinase RcsC"/>
    <property type="match status" value="1"/>
</dbReference>
<dbReference type="InterPro" id="IPR004358">
    <property type="entry name" value="Sig_transdc_His_kin-like_C"/>
</dbReference>
<dbReference type="CDD" id="cd16922">
    <property type="entry name" value="HATPase_EvgS-ArcB-TorS-like"/>
    <property type="match status" value="1"/>
</dbReference>
<feature type="domain" description="PAS" evidence="15">
    <location>
        <begin position="186"/>
        <end position="256"/>
    </location>
</feature>
<dbReference type="InterPro" id="IPR003661">
    <property type="entry name" value="HisK_dim/P_dom"/>
</dbReference>
<evidence type="ECO:0000259" key="14">
    <source>
        <dbReference type="PROSITE" id="PS50110"/>
    </source>
</evidence>
<keyword evidence="10" id="KW-0472">Membrane</keyword>
<dbReference type="Gene3D" id="1.10.287.130">
    <property type="match status" value="1"/>
</dbReference>
<dbReference type="SUPFAM" id="SSF47384">
    <property type="entry name" value="Homodimeric domain of signal transducing histidine kinase"/>
    <property type="match status" value="1"/>
</dbReference>
<dbReference type="InterPro" id="IPR013767">
    <property type="entry name" value="PAS_fold"/>
</dbReference>
<dbReference type="Gene3D" id="3.30.565.10">
    <property type="entry name" value="Histidine kinase-like ATPase, C-terminal domain"/>
    <property type="match status" value="1"/>
</dbReference>
<dbReference type="InterPro" id="IPR001610">
    <property type="entry name" value="PAC"/>
</dbReference>
<evidence type="ECO:0000259" key="13">
    <source>
        <dbReference type="PROSITE" id="PS50109"/>
    </source>
</evidence>
<dbReference type="Gene3D" id="3.40.50.2300">
    <property type="match status" value="1"/>
</dbReference>
<evidence type="ECO:0000256" key="4">
    <source>
        <dbReference type="ARBA" id="ARBA00022553"/>
    </source>
</evidence>
<sequence length="939" mass="105839">MFEQNPFNQDVQIDGLTFGLVYDAVLEFSNQESLPDFWKAVCRCSRWIVPSSKMCVLSFAGNSYATIGYLESGEYREADASSFQRITGPFSYILESKTSKWFPTPTEEVGRDPLSHWFCEGSPPSVLYVPYGDKGQTTGGLLFATRIFTREEQNQILPMATVYGLHVQIMNRMLTAVEERKKAEDLSAQLASLVRSSHEAIFGVTLDGMLNYWNASAEKLFEAAQDEVLGSNFLKLFPRERRPELSAMLAHLSDARGNPIETVIEQKCGKRVTIQVTLSPIRDAGGHIAGASGICTDLSLQKDMEAQIRASENRFRLTFSHAPVGIFFCNPKGRLLWSNKAMTTISGYSEAELINMKFIDLTHPEDNRQGAEHYRMALNGALDSYSLKERYRRKDGRTVWVNFRATYVKDSSGVPQHIIAVVEDIDDRVKSEEQIRYWERIFKHSGWGVILCKGDSPYVASCNPAYAKMLGYTMEELHGKHLMDIYSPHARSILRDKLKQIRHEDQIVFEAEYIRKNHSVFPVLIDVSAIRDEAGKLLYRVANVQDISARREEDQKLKKARETAEKANRAKSVFLANMSHEIRTPLNAIIGFSQILLKHAEKYHLPQTSIQHLEQIKLSGEHLTELINNILDLSKIEAGKMALHHQDLNLRQLVRNIYNIHKPAADEKGLDFAYDYAENLPEVIHADRTKLNQILMNLTANAIKFTDSGTVRLSVARREHRLLIQIADQGIGIAKERHLAIFGAFEQADNAPTRKFEGTGLGLAITQKIVALLEGRIWVESELGEGATFFVLLPLVPPANRGAATQTPPVEAHFAVNNAVLLVEDNLINQQVTRSLLEELGLRIQVANNGREALERVARSRPDFILMDLHMPVMDGIEATRRLRDNPEYADIPIVALSADAFTEQKEGTVKKGFDHYLTKPIDMGQLLPILAKYLKLAP</sequence>
<dbReference type="CDD" id="cd17546">
    <property type="entry name" value="REC_hyHK_CKI1_RcsC-like"/>
    <property type="match status" value="1"/>
</dbReference>
<dbReference type="SUPFAM" id="SSF52172">
    <property type="entry name" value="CheY-like"/>
    <property type="match status" value="1"/>
</dbReference>
<dbReference type="PROSITE" id="PS50109">
    <property type="entry name" value="HIS_KIN"/>
    <property type="match status" value="1"/>
</dbReference>
<evidence type="ECO:0000256" key="12">
    <source>
        <dbReference type="PROSITE-ProRule" id="PRU00169"/>
    </source>
</evidence>
<dbReference type="Pfam" id="PF00072">
    <property type="entry name" value="Response_reg"/>
    <property type="match status" value="1"/>
</dbReference>
<evidence type="ECO:0000259" key="16">
    <source>
        <dbReference type="PROSITE" id="PS50113"/>
    </source>
</evidence>
<dbReference type="PROSITE" id="PS50112">
    <property type="entry name" value="PAS"/>
    <property type="match status" value="3"/>
</dbReference>
<protein>
    <recommendedName>
        <fullName evidence="3">histidine kinase</fullName>
        <ecNumber evidence="3">2.7.13.3</ecNumber>
    </recommendedName>
</protein>
<dbReference type="Pfam" id="PF02518">
    <property type="entry name" value="HATPase_c"/>
    <property type="match status" value="1"/>
</dbReference>
<accession>A0A8A4TSJ9</accession>
<evidence type="ECO:0000259" key="15">
    <source>
        <dbReference type="PROSITE" id="PS50112"/>
    </source>
</evidence>
<dbReference type="InterPro" id="IPR000700">
    <property type="entry name" value="PAS-assoc_C"/>
</dbReference>
<dbReference type="RefSeq" id="WP_237379157.1">
    <property type="nucleotide sequence ID" value="NZ_CP071793.1"/>
</dbReference>